<sequence length="87" mass="9178">MRPLLRALEVLSVLELLSVVVLLTNLATVHVDGVASVLGPVHGALYLAVAVTALLGRGLLLRTRLMALVPVLGGVATLVNVRHEARR</sequence>
<reference evidence="2 3" key="1">
    <citation type="submission" date="2016-10" db="EMBL/GenBank/DDBJ databases">
        <authorList>
            <person name="de Groot N.N."/>
        </authorList>
    </citation>
    <scope>NUCLEOTIDE SEQUENCE [LARGE SCALE GENOMIC DNA]</scope>
    <source>
        <strain evidence="2 3">MON 2.2</strain>
    </source>
</reference>
<feature type="transmembrane region" description="Helical" evidence="1">
    <location>
        <begin position="33"/>
        <end position="56"/>
    </location>
</feature>
<evidence type="ECO:0000256" key="1">
    <source>
        <dbReference type="SAM" id="Phobius"/>
    </source>
</evidence>
<gene>
    <name evidence="2" type="ORF">SAMN04489747_3880</name>
</gene>
<name>A0A1G7EAY9_9ACTN</name>
<evidence type="ECO:0008006" key="4">
    <source>
        <dbReference type="Google" id="ProtNLM"/>
    </source>
</evidence>
<proteinExistence type="predicted"/>
<dbReference type="Proteomes" id="UP000198546">
    <property type="component" value="Chromosome i"/>
</dbReference>
<keyword evidence="1" id="KW-0472">Membrane</keyword>
<dbReference type="AlphaFoldDB" id="A0A1G7EAY9"/>
<dbReference type="RefSeq" id="WP_090595772.1">
    <property type="nucleotide sequence ID" value="NZ_LT629688.1"/>
</dbReference>
<keyword evidence="3" id="KW-1185">Reference proteome</keyword>
<accession>A0A1G7EAY9</accession>
<evidence type="ECO:0000313" key="2">
    <source>
        <dbReference type="EMBL" id="SDE60606.1"/>
    </source>
</evidence>
<dbReference type="STRING" id="675864.SAMN04489747_3880"/>
<keyword evidence="1" id="KW-1133">Transmembrane helix</keyword>
<evidence type="ECO:0000313" key="3">
    <source>
        <dbReference type="Proteomes" id="UP000198546"/>
    </source>
</evidence>
<organism evidence="2 3">
    <name type="scientific">Auraticoccus monumenti</name>
    <dbReference type="NCBI Taxonomy" id="675864"/>
    <lineage>
        <taxon>Bacteria</taxon>
        <taxon>Bacillati</taxon>
        <taxon>Actinomycetota</taxon>
        <taxon>Actinomycetes</taxon>
        <taxon>Propionibacteriales</taxon>
        <taxon>Propionibacteriaceae</taxon>
        <taxon>Auraticoccus</taxon>
    </lineage>
</organism>
<feature type="transmembrane region" description="Helical" evidence="1">
    <location>
        <begin position="7"/>
        <end position="27"/>
    </location>
</feature>
<protein>
    <recommendedName>
        <fullName evidence="4">Integral membrane protein</fullName>
    </recommendedName>
</protein>
<dbReference type="EMBL" id="LT629688">
    <property type="protein sequence ID" value="SDE60606.1"/>
    <property type="molecule type" value="Genomic_DNA"/>
</dbReference>
<keyword evidence="1" id="KW-0812">Transmembrane</keyword>